<feature type="transmembrane region" description="Helical" evidence="6">
    <location>
        <begin position="227"/>
        <end position="252"/>
    </location>
</feature>
<dbReference type="Pfam" id="PF13520">
    <property type="entry name" value="AA_permease_2"/>
    <property type="match status" value="1"/>
</dbReference>
<sequence length="604" mass="64289">MRGEVYDSSESPDSDGQPVVTARGDEARRLSVFDLIGLAAGGMIGSGWLFAALYGRKLDYTSLWIWVADGALMLVLAVVMVELGTARPKTGGLIFLPLQSSGPLVAIIMAAGLWIFYVTDGVSQAFAMTKALSLSSPGLWTDGPQPEITRWGLVCATALLAVFAAVNLLPPRLFVTVVLGLTVWKVLVSFLVVAALFTTGHHGAVLPADLQEHCRQSPQDQQDQADLHMLVSSSVLFSYVGFQLPLDFAGHVKQKDKEAGKDKGIGEATRLRRAVYGSLAGAFVLYVAAQLALLHHSELGTCSPKDPRTIMAVAKVTGVMTYPFLIDALVAPLATGLVFAHALTREVAALSAAHLTHRNLRTIRGTFIKVRGRSHEVYWKVLLVNFAVGAVIVTAIHGSWEKVSAMNGTLMLVVYAMPGVVLVALSPECSRRRRIVRGILARVGFLSIALVLFWVQRDSLWYGMAALLAGCVLLLGLPALARSGLPVLGRGAYDAQSHLALLRQWRTNPAAGAGVLLLAYLAALTLLRLLPDGWLWQSRPAARLVVLVLAAVVFEGLVRLSGRHIRGPGNTTAGPPPAPAPAPVPAPAPAPDGTDVVTPPPPLP</sequence>
<proteinExistence type="predicted"/>
<reference evidence="7" key="1">
    <citation type="journal article" date="2014" name="Int. J. Syst. Evol. Microbiol.">
        <title>Complete genome sequence of Corynebacterium casei LMG S-19264T (=DSM 44701T), isolated from a smear-ripened cheese.</title>
        <authorList>
            <consortium name="US DOE Joint Genome Institute (JGI-PGF)"/>
            <person name="Walter F."/>
            <person name="Albersmeier A."/>
            <person name="Kalinowski J."/>
            <person name="Ruckert C."/>
        </authorList>
    </citation>
    <scope>NUCLEOTIDE SEQUENCE</scope>
    <source>
        <strain evidence="7">JCM 4059</strain>
    </source>
</reference>
<comment type="caution">
    <text evidence="7">The sequence shown here is derived from an EMBL/GenBank/DDBJ whole genome shotgun (WGS) entry which is preliminary data.</text>
</comment>
<feature type="region of interest" description="Disordered" evidence="5">
    <location>
        <begin position="1"/>
        <end position="22"/>
    </location>
</feature>
<keyword evidence="3 6" id="KW-1133">Transmembrane helix</keyword>
<keyword evidence="8" id="KW-1185">Reference proteome</keyword>
<dbReference type="InterPro" id="IPR052962">
    <property type="entry name" value="AA_Transporter_AGT"/>
</dbReference>
<dbReference type="AlphaFoldDB" id="A0A919EGH1"/>
<evidence type="ECO:0008006" key="9">
    <source>
        <dbReference type="Google" id="ProtNLM"/>
    </source>
</evidence>
<dbReference type="PANTHER" id="PTHR47547">
    <property type="match status" value="1"/>
</dbReference>
<evidence type="ECO:0000256" key="5">
    <source>
        <dbReference type="SAM" id="MobiDB-lite"/>
    </source>
</evidence>
<feature type="transmembrane region" description="Helical" evidence="6">
    <location>
        <begin position="329"/>
        <end position="356"/>
    </location>
</feature>
<evidence type="ECO:0000256" key="3">
    <source>
        <dbReference type="ARBA" id="ARBA00022989"/>
    </source>
</evidence>
<dbReference type="InterPro" id="IPR002293">
    <property type="entry name" value="AA/rel_permease1"/>
</dbReference>
<feature type="transmembrane region" description="Helical" evidence="6">
    <location>
        <begin position="32"/>
        <end position="51"/>
    </location>
</feature>
<gene>
    <name evidence="7" type="ORF">GCM10010218_61100</name>
</gene>
<feature type="transmembrane region" description="Helical" evidence="6">
    <location>
        <begin position="173"/>
        <end position="197"/>
    </location>
</feature>
<evidence type="ECO:0000313" key="8">
    <source>
        <dbReference type="Proteomes" id="UP000638313"/>
    </source>
</evidence>
<dbReference type="PANTHER" id="PTHR47547:SF1">
    <property type="entry name" value="ASPARTATE-PROTON SYMPORTER"/>
    <property type="match status" value="1"/>
</dbReference>
<dbReference type="GO" id="GO:0016020">
    <property type="term" value="C:membrane"/>
    <property type="evidence" value="ECO:0007669"/>
    <property type="project" value="UniProtKB-SubCell"/>
</dbReference>
<feature type="region of interest" description="Disordered" evidence="5">
    <location>
        <begin position="565"/>
        <end position="604"/>
    </location>
</feature>
<feature type="transmembrane region" description="Helical" evidence="6">
    <location>
        <begin position="541"/>
        <end position="558"/>
    </location>
</feature>
<keyword evidence="4 6" id="KW-0472">Membrane</keyword>
<organism evidence="7 8">
    <name type="scientific">Streptomyces mashuensis</name>
    <dbReference type="NCBI Taxonomy" id="33904"/>
    <lineage>
        <taxon>Bacteria</taxon>
        <taxon>Bacillati</taxon>
        <taxon>Actinomycetota</taxon>
        <taxon>Actinomycetes</taxon>
        <taxon>Kitasatosporales</taxon>
        <taxon>Streptomycetaceae</taxon>
        <taxon>Streptomyces</taxon>
    </lineage>
</organism>
<comment type="subcellular location">
    <subcellularLocation>
        <location evidence="1">Membrane</location>
        <topology evidence="1">Multi-pass membrane protein</topology>
    </subcellularLocation>
</comment>
<feature type="transmembrane region" description="Helical" evidence="6">
    <location>
        <begin position="377"/>
        <end position="396"/>
    </location>
</feature>
<protein>
    <recommendedName>
        <fullName evidence="9">Amino acid transporter</fullName>
    </recommendedName>
</protein>
<feature type="transmembrane region" description="Helical" evidence="6">
    <location>
        <begin position="93"/>
        <end position="117"/>
    </location>
</feature>
<evidence type="ECO:0000256" key="4">
    <source>
        <dbReference type="ARBA" id="ARBA00023136"/>
    </source>
</evidence>
<evidence type="ECO:0000256" key="6">
    <source>
        <dbReference type="SAM" id="Phobius"/>
    </source>
</evidence>
<keyword evidence="2 6" id="KW-0812">Transmembrane</keyword>
<accession>A0A919EGH1</accession>
<feature type="transmembrane region" description="Helical" evidence="6">
    <location>
        <begin position="63"/>
        <end position="81"/>
    </location>
</feature>
<dbReference type="GO" id="GO:0022857">
    <property type="term" value="F:transmembrane transporter activity"/>
    <property type="evidence" value="ECO:0007669"/>
    <property type="project" value="InterPro"/>
</dbReference>
<dbReference type="EMBL" id="BNBD01000021">
    <property type="protein sequence ID" value="GHF71659.1"/>
    <property type="molecule type" value="Genomic_DNA"/>
</dbReference>
<feature type="transmembrane region" description="Helical" evidence="6">
    <location>
        <begin position="273"/>
        <end position="294"/>
    </location>
</feature>
<dbReference type="Proteomes" id="UP000638313">
    <property type="component" value="Unassembled WGS sequence"/>
</dbReference>
<evidence type="ECO:0000256" key="1">
    <source>
        <dbReference type="ARBA" id="ARBA00004141"/>
    </source>
</evidence>
<name>A0A919EGH1_9ACTN</name>
<feature type="transmembrane region" description="Helical" evidence="6">
    <location>
        <begin position="148"/>
        <end position="166"/>
    </location>
</feature>
<evidence type="ECO:0000256" key="2">
    <source>
        <dbReference type="ARBA" id="ARBA00022692"/>
    </source>
</evidence>
<evidence type="ECO:0000313" key="7">
    <source>
        <dbReference type="EMBL" id="GHF71659.1"/>
    </source>
</evidence>
<dbReference type="Gene3D" id="1.20.1740.10">
    <property type="entry name" value="Amino acid/polyamine transporter I"/>
    <property type="match status" value="1"/>
</dbReference>
<feature type="transmembrane region" description="Helical" evidence="6">
    <location>
        <begin position="408"/>
        <end position="427"/>
    </location>
</feature>
<feature type="transmembrane region" description="Helical" evidence="6">
    <location>
        <begin position="461"/>
        <end position="481"/>
    </location>
</feature>
<feature type="compositionally biased region" description="Pro residues" evidence="5">
    <location>
        <begin position="574"/>
        <end position="590"/>
    </location>
</feature>
<reference evidence="7" key="2">
    <citation type="submission" date="2020-09" db="EMBL/GenBank/DDBJ databases">
        <authorList>
            <person name="Sun Q."/>
            <person name="Ohkuma M."/>
        </authorList>
    </citation>
    <scope>NUCLEOTIDE SEQUENCE</scope>
    <source>
        <strain evidence="7">JCM 4059</strain>
    </source>
</reference>
<feature type="transmembrane region" description="Helical" evidence="6">
    <location>
        <begin position="439"/>
        <end position="455"/>
    </location>
</feature>
<feature type="transmembrane region" description="Helical" evidence="6">
    <location>
        <begin position="510"/>
        <end position="529"/>
    </location>
</feature>